<evidence type="ECO:0000256" key="6">
    <source>
        <dbReference type="SAM" id="Phobius"/>
    </source>
</evidence>
<sequence>MVSISLSQTPLKAKMLKLLGWLLLAAPLALKGLYVDRFIYDYTGTRWLGLGQVIANDAVLFFAILLLGYVSLSPRLPRPAVALLRLTALAIWAVYWIDYAIIVNFNTHLALGDAIKYTDYSLKYIRQIYGLSDAGLALLGAALAILPAYWVLARFPAVATRRKWPLALICSLPLATAFAENERYAHAWIYKNVIDYNLTILSEASPYSPAFRHALRYRETLSCQTAAPAAPNVIVLMVESLSAYQSRFFSGIEDWTPNLDAIAAEQRAYTQFYANGFITEDGEIALLTGILPLYPPSSYSDDGGTSFHSFYDLPEALPRVLKPLGYRSEFLTTADLDFGNTGDWARRAGFDGVEGHDHPEYDRWERFHFQAAPDEALYRRLMDRVAAQRGPYLLFAKTVSSHHPYINPETKEKSESAAIRYTDQQLGRFYRQLRASGFFDNGVLVIVGDHHSMTPLKKAEGERFGPFKASARVPLVLAGRGIPPGVEARPFQQIDVYHSLRGLIEGRQCHGDWIGDLLAGAPPRFILHRRGDNRDMASLFSEDADYLIKLDGDATRLAGKAPADPNLAREWLDKVNSARIARADWAARQSAERSN</sequence>
<evidence type="ECO:0000256" key="1">
    <source>
        <dbReference type="ARBA" id="ARBA00004651"/>
    </source>
</evidence>
<name>A0A177P1E7_9GAMM</name>
<protein>
    <recommendedName>
        <fullName evidence="7">Sulfatase N-terminal domain-containing protein</fullName>
    </recommendedName>
</protein>
<dbReference type="GO" id="GO:0005886">
    <property type="term" value="C:plasma membrane"/>
    <property type="evidence" value="ECO:0007669"/>
    <property type="project" value="UniProtKB-SubCell"/>
</dbReference>
<dbReference type="AlphaFoldDB" id="A0A177P1E7"/>
<dbReference type="EMBL" id="LUUK01000064">
    <property type="protein sequence ID" value="OAI23239.1"/>
    <property type="molecule type" value="Genomic_DNA"/>
</dbReference>
<evidence type="ECO:0000313" key="9">
    <source>
        <dbReference type="Proteomes" id="UP000077628"/>
    </source>
</evidence>
<evidence type="ECO:0000313" key="8">
    <source>
        <dbReference type="EMBL" id="OAI23239.1"/>
    </source>
</evidence>
<evidence type="ECO:0000256" key="5">
    <source>
        <dbReference type="ARBA" id="ARBA00023136"/>
    </source>
</evidence>
<dbReference type="InterPro" id="IPR000917">
    <property type="entry name" value="Sulfatase_N"/>
</dbReference>
<dbReference type="CDD" id="cd16015">
    <property type="entry name" value="LTA_synthase"/>
    <property type="match status" value="1"/>
</dbReference>
<keyword evidence="5 6" id="KW-0472">Membrane</keyword>
<feature type="transmembrane region" description="Helical" evidence="6">
    <location>
        <begin position="82"/>
        <end position="102"/>
    </location>
</feature>
<dbReference type="InterPro" id="IPR017850">
    <property type="entry name" value="Alkaline_phosphatase_core_sf"/>
</dbReference>
<feature type="transmembrane region" description="Helical" evidence="6">
    <location>
        <begin position="47"/>
        <end position="70"/>
    </location>
</feature>
<evidence type="ECO:0000259" key="7">
    <source>
        <dbReference type="Pfam" id="PF00884"/>
    </source>
</evidence>
<dbReference type="STRING" id="702114.A1355_21740"/>
<feature type="transmembrane region" description="Helical" evidence="6">
    <location>
        <begin position="134"/>
        <end position="153"/>
    </location>
</feature>
<feature type="domain" description="Sulfatase N-terminal" evidence="7">
    <location>
        <begin position="231"/>
        <end position="503"/>
    </location>
</feature>
<reference evidence="9" key="1">
    <citation type="submission" date="2016-03" db="EMBL/GenBank/DDBJ databases">
        <authorList>
            <person name="Heylen K."/>
            <person name="De Vos P."/>
            <person name="Vekeman B."/>
        </authorList>
    </citation>
    <scope>NUCLEOTIDE SEQUENCE [LARGE SCALE GENOMIC DNA]</scope>
    <source>
        <strain evidence="9">R-45383</strain>
    </source>
</reference>
<comment type="caution">
    <text evidence="8">The sequence shown here is derived from an EMBL/GenBank/DDBJ whole genome shotgun (WGS) entry which is preliminary data.</text>
</comment>
<dbReference type="Pfam" id="PF00884">
    <property type="entry name" value="Sulfatase"/>
    <property type="match status" value="1"/>
</dbReference>
<dbReference type="PANTHER" id="PTHR47371">
    <property type="entry name" value="LIPOTEICHOIC ACID SYNTHASE"/>
    <property type="match status" value="1"/>
</dbReference>
<dbReference type="InterPro" id="IPR050448">
    <property type="entry name" value="OpgB/LTA_synthase_biosynth"/>
</dbReference>
<evidence type="ECO:0000256" key="3">
    <source>
        <dbReference type="ARBA" id="ARBA00022692"/>
    </source>
</evidence>
<keyword evidence="4 6" id="KW-1133">Transmembrane helix</keyword>
<evidence type="ECO:0000256" key="4">
    <source>
        <dbReference type="ARBA" id="ARBA00022989"/>
    </source>
</evidence>
<dbReference type="SUPFAM" id="SSF53649">
    <property type="entry name" value="Alkaline phosphatase-like"/>
    <property type="match status" value="1"/>
</dbReference>
<gene>
    <name evidence="8" type="ORF">A1355_21740</name>
</gene>
<keyword evidence="3 6" id="KW-0812">Transmembrane</keyword>
<dbReference type="Gene3D" id="3.40.720.10">
    <property type="entry name" value="Alkaline Phosphatase, subunit A"/>
    <property type="match status" value="1"/>
</dbReference>
<dbReference type="Proteomes" id="UP000077628">
    <property type="component" value="Unassembled WGS sequence"/>
</dbReference>
<organism evidence="8 9">
    <name type="scientific">Methylomonas koyamae</name>
    <dbReference type="NCBI Taxonomy" id="702114"/>
    <lineage>
        <taxon>Bacteria</taxon>
        <taxon>Pseudomonadati</taxon>
        <taxon>Pseudomonadota</taxon>
        <taxon>Gammaproteobacteria</taxon>
        <taxon>Methylococcales</taxon>
        <taxon>Methylococcaceae</taxon>
        <taxon>Methylomonas</taxon>
    </lineage>
</organism>
<comment type="subcellular location">
    <subcellularLocation>
        <location evidence="1">Cell membrane</location>
        <topology evidence="1">Multi-pass membrane protein</topology>
    </subcellularLocation>
</comment>
<accession>A0A177P1E7</accession>
<keyword evidence="2" id="KW-1003">Cell membrane</keyword>
<dbReference type="PANTHER" id="PTHR47371:SF3">
    <property type="entry name" value="PHOSPHOGLYCEROL TRANSFERASE I"/>
    <property type="match status" value="1"/>
</dbReference>
<keyword evidence="9" id="KW-1185">Reference proteome</keyword>
<proteinExistence type="predicted"/>
<evidence type="ECO:0000256" key="2">
    <source>
        <dbReference type="ARBA" id="ARBA00022475"/>
    </source>
</evidence>